<dbReference type="OrthoDB" id="957519at2"/>
<dbReference type="Gene3D" id="1.20.120.330">
    <property type="entry name" value="Nucleotidyltransferases domain 2"/>
    <property type="match status" value="1"/>
</dbReference>
<reference evidence="2 3" key="1">
    <citation type="submission" date="2018-03" db="EMBL/GenBank/DDBJ databases">
        <title>Genomic Encyclopedia of Archaeal and Bacterial Type Strains, Phase II (KMG-II): from individual species to whole genera.</title>
        <authorList>
            <person name="Goeker M."/>
        </authorList>
    </citation>
    <scope>NUCLEOTIDE SEQUENCE [LARGE SCALE GENOMIC DNA]</scope>
    <source>
        <strain evidence="2 3">DSM 29057</strain>
    </source>
</reference>
<name>A0A2P8FSK0_9BACT</name>
<dbReference type="InterPro" id="IPR040988">
    <property type="entry name" value="DUF5618"/>
</dbReference>
<dbReference type="EMBL" id="PYAS01000013">
    <property type="protein sequence ID" value="PSL24702.1"/>
    <property type="molecule type" value="Genomic_DNA"/>
</dbReference>
<accession>A0A2P8FSK0</accession>
<gene>
    <name evidence="2" type="ORF">CLV60_113126</name>
</gene>
<comment type="caution">
    <text evidence="2">The sequence shown here is derived from an EMBL/GenBank/DDBJ whole genome shotgun (WGS) entry which is preliminary data.</text>
</comment>
<feature type="domain" description="DUF5618" evidence="1">
    <location>
        <begin position="4"/>
        <end position="120"/>
    </location>
</feature>
<proteinExistence type="predicted"/>
<evidence type="ECO:0000313" key="2">
    <source>
        <dbReference type="EMBL" id="PSL24702.1"/>
    </source>
</evidence>
<keyword evidence="3" id="KW-1185">Reference proteome</keyword>
<sequence length="125" mass="14193">MRNALEKARRYLDDARTIVDGIEQENGYYTDRKSIRRAGRLAYKGVMIALNSFLGLANKNEHSISWYECKLAETDSMRSLRFHSLYCTLSLSMGFDGILLPSISSAGLEEADEFIEWIETKSVAT</sequence>
<organism evidence="2 3">
    <name type="scientific">Dyadobacter jiangsuensis</name>
    <dbReference type="NCBI Taxonomy" id="1591085"/>
    <lineage>
        <taxon>Bacteria</taxon>
        <taxon>Pseudomonadati</taxon>
        <taxon>Bacteroidota</taxon>
        <taxon>Cytophagia</taxon>
        <taxon>Cytophagales</taxon>
        <taxon>Spirosomataceae</taxon>
        <taxon>Dyadobacter</taxon>
    </lineage>
</organism>
<dbReference type="Pfam" id="PF18498">
    <property type="entry name" value="DUF5618"/>
    <property type="match status" value="1"/>
</dbReference>
<evidence type="ECO:0000313" key="3">
    <source>
        <dbReference type="Proteomes" id="UP000241964"/>
    </source>
</evidence>
<evidence type="ECO:0000259" key="1">
    <source>
        <dbReference type="Pfam" id="PF18498"/>
    </source>
</evidence>
<dbReference type="RefSeq" id="WP_106598041.1">
    <property type="nucleotide sequence ID" value="NZ_PYAS01000013.1"/>
</dbReference>
<protein>
    <recommendedName>
        <fullName evidence="1">DUF5618 domain-containing protein</fullName>
    </recommendedName>
</protein>
<dbReference type="Proteomes" id="UP000241964">
    <property type="component" value="Unassembled WGS sequence"/>
</dbReference>
<dbReference type="AlphaFoldDB" id="A0A2P8FSK0"/>